<evidence type="ECO:0000313" key="2">
    <source>
        <dbReference type="EMBL" id="KTS03637.1"/>
    </source>
</evidence>
<reference evidence="2 3" key="1">
    <citation type="journal article" date="2016" name="Front. Microbiol.">
        <title>Genomic Resource of Rice Seed Associated Bacteria.</title>
        <authorList>
            <person name="Midha S."/>
            <person name="Bansal K."/>
            <person name="Sharma S."/>
            <person name="Kumar N."/>
            <person name="Patil P.P."/>
            <person name="Chaudhry V."/>
            <person name="Patil P.B."/>
        </authorList>
    </citation>
    <scope>NUCLEOTIDE SEQUENCE [LARGE SCALE GENOMIC DNA]</scope>
    <source>
        <strain evidence="2 3">RSA3</strain>
    </source>
</reference>
<feature type="non-terminal residue" evidence="2">
    <location>
        <position position="173"/>
    </location>
</feature>
<keyword evidence="1" id="KW-1133">Transmembrane helix</keyword>
<dbReference type="EMBL" id="LDRV01000181">
    <property type="protein sequence ID" value="KTS03637.1"/>
    <property type="molecule type" value="Genomic_DNA"/>
</dbReference>
<feature type="transmembrane region" description="Helical" evidence="1">
    <location>
        <begin position="25"/>
        <end position="43"/>
    </location>
</feature>
<feature type="non-terminal residue" evidence="2">
    <location>
        <position position="1"/>
    </location>
</feature>
<organism evidence="2 3">
    <name type="scientific">Microbacterium testaceum</name>
    <name type="common">Aureobacterium testaceum</name>
    <name type="synonym">Brevibacterium testaceum</name>
    <dbReference type="NCBI Taxonomy" id="2033"/>
    <lineage>
        <taxon>Bacteria</taxon>
        <taxon>Bacillati</taxon>
        <taxon>Actinomycetota</taxon>
        <taxon>Actinomycetes</taxon>
        <taxon>Micrococcales</taxon>
        <taxon>Microbacteriaceae</taxon>
        <taxon>Microbacterium</taxon>
    </lineage>
</organism>
<dbReference type="Proteomes" id="UP000072189">
    <property type="component" value="Unassembled WGS sequence"/>
</dbReference>
<comment type="caution">
    <text evidence="2">The sequence shown here is derived from an EMBL/GenBank/DDBJ whole genome shotgun (WGS) entry which is preliminary data.</text>
</comment>
<gene>
    <name evidence="2" type="ORF">RSA3_18255</name>
</gene>
<protein>
    <submittedName>
        <fullName evidence="2">Ligase</fullName>
    </submittedName>
</protein>
<sequence>VATAVVSAVVWIVVRPPVAWRRLPWLAFGYVAWAFLSVLWSAWPAASVLTLLLLGITTFQGLFVGAVLTWRDVVRAVASAAKWIVGLSLLFELAVSVFVRGPILPGFALPASRMDPIVYWSRDNLFDGGRIQGIFGNANLLASVMLVAIIVFAIRFAAGAPRRLWLLGWIVVA</sequence>
<evidence type="ECO:0000256" key="1">
    <source>
        <dbReference type="SAM" id="Phobius"/>
    </source>
</evidence>
<proteinExistence type="predicted"/>
<keyword evidence="1" id="KW-0472">Membrane</keyword>
<dbReference type="AlphaFoldDB" id="A0A147F2D4"/>
<accession>A0A147F2D4</accession>
<evidence type="ECO:0000313" key="3">
    <source>
        <dbReference type="Proteomes" id="UP000072189"/>
    </source>
</evidence>
<feature type="transmembrane region" description="Helical" evidence="1">
    <location>
        <begin position="140"/>
        <end position="158"/>
    </location>
</feature>
<keyword evidence="1" id="KW-0812">Transmembrane</keyword>
<feature type="transmembrane region" description="Helical" evidence="1">
    <location>
        <begin position="49"/>
        <end position="68"/>
    </location>
</feature>
<keyword evidence="2" id="KW-0436">Ligase</keyword>
<name>A0A147F2D4_MICTE</name>
<dbReference type="GO" id="GO:0016874">
    <property type="term" value="F:ligase activity"/>
    <property type="evidence" value="ECO:0007669"/>
    <property type="project" value="UniProtKB-KW"/>
</dbReference>
<feature type="transmembrane region" description="Helical" evidence="1">
    <location>
        <begin position="80"/>
        <end position="99"/>
    </location>
</feature>